<dbReference type="PANTHER" id="PTHR11715:SF3">
    <property type="entry name" value="GLYCINE CLEAVAGE SYSTEM H PROTEIN-RELATED"/>
    <property type="match status" value="1"/>
</dbReference>
<dbReference type="RefSeq" id="WP_072759129.1">
    <property type="nucleotide sequence ID" value="NZ_FRDJ01000004.1"/>
</dbReference>
<dbReference type="PROSITE" id="PS00189">
    <property type="entry name" value="LIPOYL"/>
    <property type="match status" value="1"/>
</dbReference>
<evidence type="ECO:0000256" key="3">
    <source>
        <dbReference type="HAMAP-Rule" id="MF_00272"/>
    </source>
</evidence>
<dbReference type="NCBIfam" id="TIGR00527">
    <property type="entry name" value="gcvH"/>
    <property type="match status" value="1"/>
</dbReference>
<comment type="function">
    <text evidence="3">The glycine cleavage system catalyzes the degradation of glycine. The H protein shuttles the methylamine group of glycine from the P protein to the T protein.</text>
</comment>
<dbReference type="GO" id="GO:0019464">
    <property type="term" value="P:glycine decarboxylation via glycine cleavage system"/>
    <property type="evidence" value="ECO:0007669"/>
    <property type="project" value="UniProtKB-UniRule"/>
</dbReference>
<evidence type="ECO:0000256" key="1">
    <source>
        <dbReference type="ARBA" id="ARBA00009249"/>
    </source>
</evidence>
<feature type="domain" description="Lipoyl-binding" evidence="5">
    <location>
        <begin position="15"/>
        <end position="97"/>
    </location>
</feature>
<reference evidence="7" key="1">
    <citation type="submission" date="2016-12" db="EMBL/GenBank/DDBJ databases">
        <authorList>
            <person name="Varghese N."/>
            <person name="Submissions S."/>
        </authorList>
    </citation>
    <scope>NUCLEOTIDE SEQUENCE [LARGE SCALE GENOMIC DNA]</scope>
    <source>
        <strain evidence="7">DSM 13020</strain>
    </source>
</reference>
<dbReference type="Pfam" id="PF01597">
    <property type="entry name" value="GCV_H"/>
    <property type="match status" value="1"/>
</dbReference>
<dbReference type="STRING" id="1121883.SAMN02745226_01073"/>
<dbReference type="OrthoDB" id="9796712at2"/>
<dbReference type="InterPro" id="IPR033753">
    <property type="entry name" value="GCV_H/Fam206"/>
</dbReference>
<dbReference type="PROSITE" id="PS50968">
    <property type="entry name" value="BIOTINYL_LIPOYL"/>
    <property type="match status" value="1"/>
</dbReference>
<dbReference type="CDD" id="cd06848">
    <property type="entry name" value="GCS_H"/>
    <property type="match status" value="1"/>
</dbReference>
<dbReference type="SUPFAM" id="SSF51230">
    <property type="entry name" value="Single hybrid motif"/>
    <property type="match status" value="1"/>
</dbReference>
<dbReference type="InterPro" id="IPR003016">
    <property type="entry name" value="2-oxoA_DH_lipoyl-BS"/>
</dbReference>
<dbReference type="NCBIfam" id="NF002270">
    <property type="entry name" value="PRK01202.1"/>
    <property type="match status" value="1"/>
</dbReference>
<accession>A0A1M7SM53</accession>
<protein>
    <recommendedName>
        <fullName evidence="3">Glycine cleavage system H protein</fullName>
    </recommendedName>
</protein>
<organism evidence="6 7">
    <name type="scientific">Fervidobacterium gondwanense DSM 13020</name>
    <dbReference type="NCBI Taxonomy" id="1121883"/>
    <lineage>
        <taxon>Bacteria</taxon>
        <taxon>Thermotogati</taxon>
        <taxon>Thermotogota</taxon>
        <taxon>Thermotogae</taxon>
        <taxon>Thermotogales</taxon>
        <taxon>Fervidobacteriaceae</taxon>
        <taxon>Fervidobacterium</taxon>
    </lineage>
</organism>
<dbReference type="GO" id="GO:0009249">
    <property type="term" value="P:protein lipoylation"/>
    <property type="evidence" value="ECO:0007669"/>
    <property type="project" value="TreeGrafter"/>
</dbReference>
<keyword evidence="2 3" id="KW-0450">Lipoyl</keyword>
<dbReference type="HAMAP" id="MF_00272">
    <property type="entry name" value="GcvH"/>
    <property type="match status" value="1"/>
</dbReference>
<dbReference type="PANTHER" id="PTHR11715">
    <property type="entry name" value="GLYCINE CLEAVAGE SYSTEM H PROTEIN"/>
    <property type="match status" value="1"/>
</dbReference>
<dbReference type="EMBL" id="FRDJ01000004">
    <property type="protein sequence ID" value="SHN59510.1"/>
    <property type="molecule type" value="Genomic_DNA"/>
</dbReference>
<dbReference type="Proteomes" id="UP000184207">
    <property type="component" value="Unassembled WGS sequence"/>
</dbReference>
<evidence type="ECO:0000313" key="7">
    <source>
        <dbReference type="Proteomes" id="UP000184207"/>
    </source>
</evidence>
<dbReference type="GO" id="GO:0005829">
    <property type="term" value="C:cytosol"/>
    <property type="evidence" value="ECO:0007669"/>
    <property type="project" value="TreeGrafter"/>
</dbReference>
<proteinExistence type="inferred from homology"/>
<dbReference type="InterPro" id="IPR017453">
    <property type="entry name" value="GCV_H_sub"/>
</dbReference>
<feature type="modified residue" description="N6-lipoyllysine" evidence="3 4">
    <location>
        <position position="56"/>
    </location>
</feature>
<dbReference type="InterPro" id="IPR002930">
    <property type="entry name" value="GCV_H"/>
</dbReference>
<evidence type="ECO:0000313" key="6">
    <source>
        <dbReference type="EMBL" id="SHN59510.1"/>
    </source>
</evidence>
<dbReference type="InterPro" id="IPR011053">
    <property type="entry name" value="Single_hybrid_motif"/>
</dbReference>
<dbReference type="AlphaFoldDB" id="A0A1M7SM53"/>
<comment type="subunit">
    <text evidence="3">The glycine cleavage system is composed of four proteins: P, T, L and H.</text>
</comment>
<dbReference type="InterPro" id="IPR000089">
    <property type="entry name" value="Biotin_lipoyl"/>
</dbReference>
<evidence type="ECO:0000259" key="5">
    <source>
        <dbReference type="PROSITE" id="PS50968"/>
    </source>
</evidence>
<dbReference type="GO" id="GO:0005960">
    <property type="term" value="C:glycine cleavage complex"/>
    <property type="evidence" value="ECO:0007669"/>
    <property type="project" value="InterPro"/>
</dbReference>
<evidence type="ECO:0000256" key="4">
    <source>
        <dbReference type="PIRSR" id="PIRSR617453-50"/>
    </source>
</evidence>
<keyword evidence="7" id="KW-1185">Reference proteome</keyword>
<name>A0A1M7SM53_FERGO</name>
<dbReference type="Gene3D" id="2.40.50.100">
    <property type="match status" value="1"/>
</dbReference>
<comment type="similarity">
    <text evidence="1 3">Belongs to the GcvH family.</text>
</comment>
<evidence type="ECO:0000256" key="2">
    <source>
        <dbReference type="ARBA" id="ARBA00022823"/>
    </source>
</evidence>
<sequence length="117" mass="12979">MKRFAKTHEWYDNETGYVGVSQYAQEQLGDIVYVDLPAVGKEVKKGDVIVSLESVKAAGDVYAPVSGKIVAVNDKVNTNPEIINQDPEGEGWLVKIEASNPAEFDELMSEEEYRKSL</sequence>
<comment type="cofactor">
    <cofactor evidence="3">
        <name>(R)-lipoate</name>
        <dbReference type="ChEBI" id="CHEBI:83088"/>
    </cofactor>
    <text evidence="3">Binds 1 lipoyl cofactor covalently.</text>
</comment>
<gene>
    <name evidence="3" type="primary">gcvH</name>
    <name evidence="6" type="ORF">SAMN02745226_01073</name>
</gene>